<dbReference type="PANTHER" id="PTHR37533:SF2">
    <property type="entry name" value="FLAGELLAR HOOK-LENGTH CONTROL PROTEIN"/>
    <property type="match status" value="1"/>
</dbReference>
<dbReference type="InterPro" id="IPR021136">
    <property type="entry name" value="Flagellar_hook_control-like_C"/>
</dbReference>
<feature type="compositionally biased region" description="Basic and acidic residues" evidence="1">
    <location>
        <begin position="25"/>
        <end position="35"/>
    </location>
</feature>
<keyword evidence="4" id="KW-1185">Reference proteome</keyword>
<organism evidence="3 4">
    <name type="scientific">Pseudobowmanella zhangzhouensis</name>
    <dbReference type="NCBI Taxonomy" id="1537679"/>
    <lineage>
        <taxon>Bacteria</taxon>
        <taxon>Pseudomonadati</taxon>
        <taxon>Pseudomonadota</taxon>
        <taxon>Gammaproteobacteria</taxon>
        <taxon>Alteromonadales</taxon>
        <taxon>Alteromonadaceae</taxon>
    </lineage>
</organism>
<keyword evidence="3" id="KW-0966">Cell projection</keyword>
<feature type="domain" description="Flagellar hook-length control protein-like C-terminal" evidence="2">
    <location>
        <begin position="514"/>
        <end position="595"/>
    </location>
</feature>
<feature type="compositionally biased region" description="Basic and acidic residues" evidence="1">
    <location>
        <begin position="82"/>
        <end position="108"/>
    </location>
</feature>
<protein>
    <submittedName>
        <fullName evidence="3">Flagellar hook-length control protein FliK</fullName>
    </submittedName>
</protein>
<comment type="caution">
    <text evidence="3">The sequence shown here is derived from an EMBL/GenBank/DDBJ whole genome shotgun (WGS) entry which is preliminary data.</text>
</comment>
<keyword evidence="3" id="KW-0282">Flagellum</keyword>
<evidence type="ECO:0000313" key="3">
    <source>
        <dbReference type="EMBL" id="MFC6439370.1"/>
    </source>
</evidence>
<dbReference type="InterPro" id="IPR052563">
    <property type="entry name" value="FliK"/>
</dbReference>
<dbReference type="InterPro" id="IPR038610">
    <property type="entry name" value="FliK-like_C_sf"/>
</dbReference>
<dbReference type="Pfam" id="PF02120">
    <property type="entry name" value="Flg_hook"/>
    <property type="match status" value="1"/>
</dbReference>
<feature type="compositionally biased region" description="Polar residues" evidence="1">
    <location>
        <begin position="56"/>
        <end position="81"/>
    </location>
</feature>
<evidence type="ECO:0000256" key="1">
    <source>
        <dbReference type="SAM" id="MobiDB-lite"/>
    </source>
</evidence>
<keyword evidence="3" id="KW-0969">Cilium</keyword>
<sequence length="641" mass="70342">MMQIVAANNENFAAKVENPASVDKGIGRNDFEQVFKNEQQSGSRAEIPTAEHESRPTSSTRKQSEQTDNSPTKQSENTSTKQGDKAHVVDEKTPTHCKGDDVNGKSELAESDNTQPDHSGADDIAIQADSESGEVVLMSAQDLAHLALKVSEQAEQEPTVLPDWLALLTQSQDQIAYLQQSGEELPDEPSIDDLLLQLQNDDSIKLDKSLQALLARLNQFDNTSEDTAAQSDAESIVELVQDINDLINWLSQQTPEIEGESQQPIAAFIQQLGELLAKPAESDSKQDGRIQALLNQLMAKTDTNQQHGADELHVGGEDFSALLEVVKALPVNDQAALLESLKRQFNLNRQDTPSQQQLSLPLASEGVKLVELAEQPAQLKQMLHTLLPDLPAQQRDSLAQQWQQLSREISKQPDTALESFVALIQPLSGQSTDSQELLSQLQQLLPVTSPVNDLAQHLGKQLHSALQLHPVNHASAASAVTQHELFNTQLQDVMRHEGQATNLTKAEGLQHLTNQVQMMVNQKLMTADIRLDPPELGSMQARVQLNGDQASVSFVVQTQTARDMLQDSQQRLRDMLAERGIELNQSSIRQQSDQSANGQNGQGQQACQGQQFANGENIENIGQSELVSVSMPENGVIDYFV</sequence>
<dbReference type="Gene3D" id="3.30.750.140">
    <property type="match status" value="1"/>
</dbReference>
<gene>
    <name evidence="3" type="ORF">ACFP85_04300</name>
</gene>
<dbReference type="CDD" id="cd17470">
    <property type="entry name" value="T3SS_Flik_C"/>
    <property type="match status" value="1"/>
</dbReference>
<feature type="compositionally biased region" description="Low complexity" evidence="1">
    <location>
        <begin position="590"/>
        <end position="608"/>
    </location>
</feature>
<proteinExistence type="predicted"/>
<name>A0ABW1XKR7_9ALTE</name>
<feature type="compositionally biased region" description="Polar residues" evidence="1">
    <location>
        <begin position="1"/>
        <end position="11"/>
    </location>
</feature>
<dbReference type="PANTHER" id="PTHR37533">
    <property type="entry name" value="FLAGELLAR HOOK-LENGTH CONTROL PROTEIN"/>
    <property type="match status" value="1"/>
</dbReference>
<feature type="region of interest" description="Disordered" evidence="1">
    <location>
        <begin position="1"/>
        <end position="121"/>
    </location>
</feature>
<dbReference type="RefSeq" id="WP_377148498.1">
    <property type="nucleotide sequence ID" value="NZ_JBHSUS010000001.1"/>
</dbReference>
<evidence type="ECO:0000313" key="4">
    <source>
        <dbReference type="Proteomes" id="UP001596364"/>
    </source>
</evidence>
<reference evidence="4" key="1">
    <citation type="journal article" date="2019" name="Int. J. Syst. Evol. Microbiol.">
        <title>The Global Catalogue of Microorganisms (GCM) 10K type strain sequencing project: providing services to taxonomists for standard genome sequencing and annotation.</title>
        <authorList>
            <consortium name="The Broad Institute Genomics Platform"/>
            <consortium name="The Broad Institute Genome Sequencing Center for Infectious Disease"/>
            <person name="Wu L."/>
            <person name="Ma J."/>
        </authorList>
    </citation>
    <scope>NUCLEOTIDE SEQUENCE [LARGE SCALE GENOMIC DNA]</scope>
    <source>
        <strain evidence="4">CGMCC 1.16031</strain>
    </source>
</reference>
<dbReference type="EMBL" id="JBHSUS010000001">
    <property type="protein sequence ID" value="MFC6439370.1"/>
    <property type="molecule type" value="Genomic_DNA"/>
</dbReference>
<dbReference type="Proteomes" id="UP001596364">
    <property type="component" value="Unassembled WGS sequence"/>
</dbReference>
<feature type="region of interest" description="Disordered" evidence="1">
    <location>
        <begin position="587"/>
        <end position="608"/>
    </location>
</feature>
<evidence type="ECO:0000259" key="2">
    <source>
        <dbReference type="Pfam" id="PF02120"/>
    </source>
</evidence>
<accession>A0ABW1XKR7</accession>